<name>A0A5J4U493_9EUKA</name>
<organism evidence="3 4">
    <name type="scientific">Streblomastix strix</name>
    <dbReference type="NCBI Taxonomy" id="222440"/>
    <lineage>
        <taxon>Eukaryota</taxon>
        <taxon>Metamonada</taxon>
        <taxon>Preaxostyla</taxon>
        <taxon>Oxymonadida</taxon>
        <taxon>Streblomastigidae</taxon>
        <taxon>Streblomastix</taxon>
    </lineage>
</organism>
<dbReference type="AlphaFoldDB" id="A0A5J4U493"/>
<dbReference type="Proteomes" id="UP000324800">
    <property type="component" value="Unassembled WGS sequence"/>
</dbReference>
<evidence type="ECO:0000313" key="4">
    <source>
        <dbReference type="Proteomes" id="UP000324800"/>
    </source>
</evidence>
<dbReference type="Pfam" id="PF25474">
    <property type="entry name" value="TPR_TmcB"/>
    <property type="match status" value="1"/>
</dbReference>
<comment type="caution">
    <text evidence="3">The sequence shown here is derived from an EMBL/GenBank/DDBJ whole genome shotgun (WGS) entry which is preliminary data.</text>
</comment>
<sequence>MTPQLSRANTQTTQETNESNTSLHYTSPPQPIDTQSILSFTEQLLLHAQHKYPHSVDIHMFTLLFYRMLRNIGNPATVAWKLRQKTGSKIKECIQNISQNQPSIQQRWVLFCIMHQMTNQQDKKDDNIEEFKREIVIKHTEQHLMQLTIEAGSGDMYQILEYQQNKRKQQLDQAIKDTEIAKSIFHRVLCLLSKEIVDLDKVMKLLVKVVKYATKARQQLVDLIEANPLSTKIIRALGTLMRDIEHNVDEAQLLFEQANAIEDETSKN</sequence>
<accession>A0A5J4U493</accession>
<protein>
    <recommendedName>
        <fullName evidence="2">TmcB/TmcC TPR repeats domain-containing protein</fullName>
    </recommendedName>
</protein>
<dbReference type="EMBL" id="SNRW01020764">
    <property type="protein sequence ID" value="KAA6365154.1"/>
    <property type="molecule type" value="Genomic_DNA"/>
</dbReference>
<gene>
    <name evidence="3" type="ORF">EZS28_039319</name>
</gene>
<feature type="region of interest" description="Disordered" evidence="1">
    <location>
        <begin position="1"/>
        <end position="28"/>
    </location>
</feature>
<evidence type="ECO:0000256" key="1">
    <source>
        <dbReference type="SAM" id="MobiDB-lite"/>
    </source>
</evidence>
<dbReference type="InterPro" id="IPR057352">
    <property type="entry name" value="TPR_TmcB/C"/>
</dbReference>
<evidence type="ECO:0000313" key="3">
    <source>
        <dbReference type="EMBL" id="KAA6365154.1"/>
    </source>
</evidence>
<feature type="domain" description="TmcB/TmcC TPR repeats" evidence="2">
    <location>
        <begin position="150"/>
        <end position="267"/>
    </location>
</feature>
<evidence type="ECO:0000259" key="2">
    <source>
        <dbReference type="Pfam" id="PF25474"/>
    </source>
</evidence>
<feature type="compositionally biased region" description="Low complexity" evidence="1">
    <location>
        <begin position="9"/>
        <end position="22"/>
    </location>
</feature>
<proteinExistence type="predicted"/>
<reference evidence="3 4" key="1">
    <citation type="submission" date="2019-03" db="EMBL/GenBank/DDBJ databases">
        <title>Single cell metagenomics reveals metabolic interactions within the superorganism composed of flagellate Streblomastix strix and complex community of Bacteroidetes bacteria on its surface.</title>
        <authorList>
            <person name="Treitli S.C."/>
            <person name="Kolisko M."/>
            <person name="Husnik F."/>
            <person name="Keeling P."/>
            <person name="Hampl V."/>
        </authorList>
    </citation>
    <scope>NUCLEOTIDE SEQUENCE [LARGE SCALE GENOMIC DNA]</scope>
    <source>
        <strain evidence="3">ST1C</strain>
    </source>
</reference>